<feature type="non-terminal residue" evidence="2">
    <location>
        <position position="41"/>
    </location>
</feature>
<dbReference type="GO" id="GO:0031419">
    <property type="term" value="F:cobalamin binding"/>
    <property type="evidence" value="ECO:0007669"/>
    <property type="project" value="InterPro"/>
</dbReference>
<reference evidence="2" key="2">
    <citation type="journal article" date="2014" name="ISME J.">
        <title>Microbial stratification in low pH oxic and suboxic macroscopic growths along an acid mine drainage.</title>
        <authorList>
            <person name="Mendez-Garcia C."/>
            <person name="Mesa V."/>
            <person name="Sprenger R.R."/>
            <person name="Richter M."/>
            <person name="Diez M.S."/>
            <person name="Solano J."/>
            <person name="Bargiela R."/>
            <person name="Golyshina O.V."/>
            <person name="Manteca A."/>
            <person name="Ramos J.L."/>
            <person name="Gallego J.R."/>
            <person name="Llorente I."/>
            <person name="Martins Dos Santos V.A."/>
            <person name="Jensen O.N."/>
            <person name="Pelaez A.I."/>
            <person name="Sanchez J."/>
            <person name="Ferrer M."/>
        </authorList>
    </citation>
    <scope>NUCLEOTIDE SEQUENCE</scope>
</reference>
<sequence>MYRDKVFTMRQFAGFGTAAETNQRYRFLLAQGQDRPLGRLR</sequence>
<dbReference type="Pfam" id="PF01642">
    <property type="entry name" value="MM_CoA_mutase"/>
    <property type="match status" value="1"/>
</dbReference>
<accession>T0ZJN4</accession>
<comment type="caution">
    <text evidence="2">The sequence shown here is derived from an EMBL/GenBank/DDBJ whole genome shotgun (WGS) entry which is preliminary data.</text>
</comment>
<dbReference type="EMBL" id="AUZX01015053">
    <property type="protein sequence ID" value="EQD30015.1"/>
    <property type="molecule type" value="Genomic_DNA"/>
</dbReference>
<evidence type="ECO:0000259" key="1">
    <source>
        <dbReference type="Pfam" id="PF01642"/>
    </source>
</evidence>
<organism evidence="2">
    <name type="scientific">mine drainage metagenome</name>
    <dbReference type="NCBI Taxonomy" id="410659"/>
    <lineage>
        <taxon>unclassified sequences</taxon>
        <taxon>metagenomes</taxon>
        <taxon>ecological metagenomes</taxon>
    </lineage>
</organism>
<dbReference type="EC" id="5.4.99.2" evidence="2"/>
<reference evidence="2" key="1">
    <citation type="submission" date="2013-08" db="EMBL/GenBank/DDBJ databases">
        <authorList>
            <person name="Mendez C."/>
            <person name="Richter M."/>
            <person name="Ferrer M."/>
            <person name="Sanchez J."/>
        </authorList>
    </citation>
    <scope>NUCLEOTIDE SEQUENCE</scope>
</reference>
<dbReference type="InterPro" id="IPR016176">
    <property type="entry name" value="Cbl-dep_enz_cat"/>
</dbReference>
<name>T0ZJN4_9ZZZZ</name>
<dbReference type="Gene3D" id="3.20.20.240">
    <property type="entry name" value="Methylmalonyl-CoA mutase"/>
    <property type="match status" value="1"/>
</dbReference>
<dbReference type="SUPFAM" id="SSF51703">
    <property type="entry name" value="Cobalamin (vitamin B12)-dependent enzymes"/>
    <property type="match status" value="1"/>
</dbReference>
<dbReference type="InterPro" id="IPR006099">
    <property type="entry name" value="MeMalonylCoA_mutase_a/b_cat"/>
</dbReference>
<gene>
    <name evidence="2" type="ORF">B1A_20402</name>
</gene>
<dbReference type="AlphaFoldDB" id="T0ZJN4"/>
<feature type="domain" description="Methylmalonyl-CoA mutase alpha/beta chain catalytic" evidence="1">
    <location>
        <begin position="1"/>
        <end position="34"/>
    </location>
</feature>
<dbReference type="GO" id="GO:0004494">
    <property type="term" value="F:methylmalonyl-CoA mutase activity"/>
    <property type="evidence" value="ECO:0007669"/>
    <property type="project" value="UniProtKB-EC"/>
</dbReference>
<protein>
    <submittedName>
        <fullName evidence="2">Methylmalonyl-CoA mutase, alpha and beta chain, catalytic domain protein</fullName>
        <ecNumber evidence="2">5.4.99.2</ecNumber>
    </submittedName>
</protein>
<keyword evidence="2" id="KW-0413">Isomerase</keyword>
<evidence type="ECO:0000313" key="2">
    <source>
        <dbReference type="EMBL" id="EQD30015.1"/>
    </source>
</evidence>
<proteinExistence type="predicted"/>